<dbReference type="Proteomes" id="UP000053467">
    <property type="component" value="Unassembled WGS sequence"/>
</dbReference>
<dbReference type="InterPro" id="IPR036866">
    <property type="entry name" value="RibonucZ/Hydroxyglut_hydro"/>
</dbReference>
<dbReference type="SUPFAM" id="SSF56281">
    <property type="entry name" value="Metallo-hydrolase/oxidoreductase"/>
    <property type="match status" value="1"/>
</dbReference>
<protein>
    <submittedName>
        <fullName evidence="1">Zn-dependent hydrolase of the beta-lactamase fold-like protein</fullName>
    </submittedName>
</protein>
<reference evidence="2" key="1">
    <citation type="journal article" date="2015" name="MBio">
        <title>Genome-Resolved Metagenomic Analysis Reveals Roles for Candidate Phyla and Other Microbial Community Members in Biogeochemical Transformations in Oil Reservoirs.</title>
        <authorList>
            <person name="Hu P."/>
            <person name="Tom L."/>
            <person name="Singh A."/>
            <person name="Thomas B.C."/>
            <person name="Baker B.J."/>
            <person name="Piceno Y.M."/>
            <person name="Andersen G.L."/>
            <person name="Banfield J.F."/>
        </authorList>
    </citation>
    <scope>NUCLEOTIDE SEQUENCE [LARGE SCALE GENOMIC DNA]</scope>
</reference>
<dbReference type="GO" id="GO:0016787">
    <property type="term" value="F:hydrolase activity"/>
    <property type="evidence" value="ECO:0007669"/>
    <property type="project" value="UniProtKB-KW"/>
</dbReference>
<dbReference type="Pfam" id="PF13483">
    <property type="entry name" value="Lactamase_B_3"/>
    <property type="match status" value="1"/>
</dbReference>
<comment type="caution">
    <text evidence="1">The sequence shown here is derived from an EMBL/GenBank/DDBJ whole genome shotgun (WGS) entry which is preliminary data.</text>
</comment>
<organism evidence="1 2">
    <name type="scientific">candidate division TA06 bacterium 34_109</name>
    <dbReference type="NCBI Taxonomy" id="1635277"/>
    <lineage>
        <taxon>Bacteria</taxon>
        <taxon>Bacteria division TA06</taxon>
    </lineage>
</organism>
<gene>
    <name evidence="1" type="ORF">XE03_0118</name>
</gene>
<evidence type="ECO:0000313" key="2">
    <source>
        <dbReference type="Proteomes" id="UP000053467"/>
    </source>
</evidence>
<keyword evidence="1" id="KW-0378">Hydrolase</keyword>
<sequence>MKIVWYGHASFQLNIENKKMIFDPYQKDGYGSSFRYRGNFEDPDIVMISHNHSDHNFRDFKNSPKIIDKEGVFNIDNIKIESIKTFHDNEKGKKRGENLIFIVYSEKGKIIHFGDLGHIPSPETLKKLSDPYAIMIPVGGYFTIDHNDAKKIIENISPLYIFPMHYKTEFVDFPIEPVSKFLENNQNYKIKRKDYFDDSLEELENSIYILSIS</sequence>
<accession>A0A101I344</accession>
<name>A0A101I344_UNCT6</name>
<evidence type="ECO:0000313" key="1">
    <source>
        <dbReference type="EMBL" id="KUK88112.1"/>
    </source>
</evidence>
<dbReference type="PANTHER" id="PTHR42967:SF1">
    <property type="entry name" value="MBL FOLD METALLO-HYDROLASE"/>
    <property type="match status" value="1"/>
</dbReference>
<dbReference type="Gene3D" id="3.60.15.10">
    <property type="entry name" value="Ribonuclease Z/Hydroxyacylglutathione hydrolase-like"/>
    <property type="match status" value="1"/>
</dbReference>
<proteinExistence type="predicted"/>
<dbReference type="PANTHER" id="PTHR42967">
    <property type="entry name" value="METAL DEPENDENT HYDROLASE"/>
    <property type="match status" value="1"/>
</dbReference>
<dbReference type="EMBL" id="LGGX01000001">
    <property type="protein sequence ID" value="KUK88112.1"/>
    <property type="molecule type" value="Genomic_DNA"/>
</dbReference>
<dbReference type="AlphaFoldDB" id="A0A101I344"/>